<evidence type="ECO:0000313" key="2">
    <source>
        <dbReference type="EMBL" id="RHL95724.1"/>
    </source>
</evidence>
<feature type="transmembrane region" description="Helical" evidence="1">
    <location>
        <begin position="60"/>
        <end position="79"/>
    </location>
</feature>
<evidence type="ECO:0000313" key="5">
    <source>
        <dbReference type="Proteomes" id="UP000286003"/>
    </source>
</evidence>
<dbReference type="Proteomes" id="UP000286003">
    <property type="component" value="Unassembled WGS sequence"/>
</dbReference>
<accession>A0A3E4L157</accession>
<sequence length="185" mass="22113">MNQELLERTLKNRRIELTNQEKKDYYPKENLFILLFASAIVLLMPLMARLKGEIIETEFLWFSVLFPAVSVAVIYITYWNKKNTLKLHYINTALTPQEQQNVLMRLAKENRWKIILCNKRQFVADDMCMRWHVRVVVIFGNPHMAYNSRCNPTNNRWHASGGRNWDNLEMIRQAIEKEWAIKNKN</sequence>
<feature type="transmembrane region" description="Helical" evidence="1">
    <location>
        <begin position="31"/>
        <end position="48"/>
    </location>
</feature>
<evidence type="ECO:0000313" key="3">
    <source>
        <dbReference type="EMBL" id="RHN10473.1"/>
    </source>
</evidence>
<dbReference type="EMBL" id="QRPE01000002">
    <property type="protein sequence ID" value="RHL95724.1"/>
    <property type="molecule type" value="Genomic_DNA"/>
</dbReference>
<comment type="caution">
    <text evidence="2">The sequence shown here is derived from an EMBL/GenBank/DDBJ whole genome shotgun (WGS) entry which is preliminary data.</text>
</comment>
<evidence type="ECO:0000256" key="1">
    <source>
        <dbReference type="SAM" id="Phobius"/>
    </source>
</evidence>
<gene>
    <name evidence="3" type="ORF">DWZ32_00150</name>
    <name evidence="2" type="ORF">DWZ95_02480</name>
</gene>
<dbReference type="GeneID" id="26159540"/>
<keyword evidence="1" id="KW-0812">Transmembrane</keyword>
<proteinExistence type="predicted"/>
<name>A0A3E4L157_9BACE</name>
<reference evidence="4 5" key="1">
    <citation type="submission" date="2018-08" db="EMBL/GenBank/DDBJ databases">
        <title>A genome reference for cultivated species of the human gut microbiota.</title>
        <authorList>
            <person name="Zou Y."/>
            <person name="Xue W."/>
            <person name="Luo G."/>
        </authorList>
    </citation>
    <scope>NUCLEOTIDE SEQUENCE [LARGE SCALE GENOMIC DNA]</scope>
    <source>
        <strain evidence="3 5">AF31-23</strain>
        <strain evidence="2 4">AF36-16BH</strain>
    </source>
</reference>
<keyword evidence="1" id="KW-0472">Membrane</keyword>
<evidence type="ECO:0000313" key="4">
    <source>
        <dbReference type="Proteomes" id="UP000285013"/>
    </source>
</evidence>
<protein>
    <submittedName>
        <fullName evidence="2">Uncharacterized protein</fullName>
    </submittedName>
</protein>
<dbReference type="EMBL" id="QRQM01000001">
    <property type="protein sequence ID" value="RHN10473.1"/>
    <property type="molecule type" value="Genomic_DNA"/>
</dbReference>
<keyword evidence="1" id="KW-1133">Transmembrane helix</keyword>
<dbReference type="AlphaFoldDB" id="A0A3E4L157"/>
<dbReference type="Proteomes" id="UP000285013">
    <property type="component" value="Unassembled WGS sequence"/>
</dbReference>
<organism evidence="2 4">
    <name type="scientific">Bacteroides intestinalis</name>
    <dbReference type="NCBI Taxonomy" id="329854"/>
    <lineage>
        <taxon>Bacteria</taxon>
        <taxon>Pseudomonadati</taxon>
        <taxon>Bacteroidota</taxon>
        <taxon>Bacteroidia</taxon>
        <taxon>Bacteroidales</taxon>
        <taxon>Bacteroidaceae</taxon>
        <taxon>Bacteroides</taxon>
    </lineage>
</organism>
<dbReference type="RefSeq" id="WP_007662720.1">
    <property type="nucleotide sequence ID" value="NZ_CDQQ01000274.1"/>
</dbReference>